<dbReference type="Proteomes" id="UP000466442">
    <property type="component" value="Unassembled WGS sequence"/>
</dbReference>
<dbReference type="InterPro" id="IPR043504">
    <property type="entry name" value="Peptidase_S1_PA_chymotrypsin"/>
</dbReference>
<dbReference type="EMBL" id="WIXP02000010">
    <property type="protein sequence ID" value="KAF6204338.1"/>
    <property type="molecule type" value="Genomic_DNA"/>
</dbReference>
<dbReference type="InterPro" id="IPR009003">
    <property type="entry name" value="Peptidase_S1_PA"/>
</dbReference>
<organism evidence="2 3">
    <name type="scientific">Apolygus lucorum</name>
    <name type="common">Small green plant bug</name>
    <name type="synonym">Lygocoris lucorum</name>
    <dbReference type="NCBI Taxonomy" id="248454"/>
    <lineage>
        <taxon>Eukaryota</taxon>
        <taxon>Metazoa</taxon>
        <taxon>Ecdysozoa</taxon>
        <taxon>Arthropoda</taxon>
        <taxon>Hexapoda</taxon>
        <taxon>Insecta</taxon>
        <taxon>Pterygota</taxon>
        <taxon>Neoptera</taxon>
        <taxon>Paraneoptera</taxon>
        <taxon>Hemiptera</taxon>
        <taxon>Heteroptera</taxon>
        <taxon>Panheteroptera</taxon>
        <taxon>Cimicomorpha</taxon>
        <taxon>Miridae</taxon>
        <taxon>Mirini</taxon>
        <taxon>Apolygus</taxon>
    </lineage>
</organism>
<name>A0A6A4JG31_APOLU</name>
<reference evidence="2" key="1">
    <citation type="journal article" date="2021" name="Mol. Ecol. Resour.">
        <title>Apolygus lucorum genome provides insights into omnivorousness and mesophyll feeding.</title>
        <authorList>
            <person name="Liu Y."/>
            <person name="Liu H."/>
            <person name="Wang H."/>
            <person name="Huang T."/>
            <person name="Liu B."/>
            <person name="Yang B."/>
            <person name="Yin L."/>
            <person name="Li B."/>
            <person name="Zhang Y."/>
            <person name="Zhang S."/>
            <person name="Jiang F."/>
            <person name="Zhang X."/>
            <person name="Ren Y."/>
            <person name="Wang B."/>
            <person name="Wang S."/>
            <person name="Lu Y."/>
            <person name="Wu K."/>
            <person name="Fan W."/>
            <person name="Wang G."/>
        </authorList>
    </citation>
    <scope>NUCLEOTIDE SEQUENCE</scope>
    <source>
        <strain evidence="2">12Hb</strain>
    </source>
</reference>
<dbReference type="GO" id="GO:0004252">
    <property type="term" value="F:serine-type endopeptidase activity"/>
    <property type="evidence" value="ECO:0007669"/>
    <property type="project" value="InterPro"/>
</dbReference>
<dbReference type="OrthoDB" id="425190at2759"/>
<dbReference type="AlphaFoldDB" id="A0A6A4JG31"/>
<protein>
    <submittedName>
        <fullName evidence="2">Uncharacterized protein</fullName>
    </submittedName>
</protein>
<dbReference type="PRINTS" id="PR00722">
    <property type="entry name" value="CHYMOTRYPSIN"/>
</dbReference>
<dbReference type="CDD" id="cd00190">
    <property type="entry name" value="Tryp_SPc"/>
    <property type="match status" value="1"/>
</dbReference>
<sequence>MFWVLLLALSPLNVYTDEGCGISHAEGWNRIVVGQAALPGAFPWAASIMYCVKDEKPFCKKHSNYGTCGGTLISDRKVLTAAHCAHVEAPWVMGSAILGGVRQDKSYPENGLSYPISNVLVHPSYKFVNDETLSNNDIALLTLRDVVEFTKFIRPICLPTLPALRNKTFVGYHPFVAGWGGTRNKQRNNNVTRSGTLLYQQIPVVSAEVCQTYYFSTIRETHICAGGQGNGTCGGDSGSGLVQPYSGRYYIIGVVSFGDTCEGAGNPLKPTIHTRVTSYLDWIESN</sequence>
<dbReference type="PROSITE" id="PS00134">
    <property type="entry name" value="TRYPSIN_HIS"/>
    <property type="match status" value="1"/>
</dbReference>
<dbReference type="SUPFAM" id="SSF50494">
    <property type="entry name" value="Trypsin-like serine proteases"/>
    <property type="match status" value="1"/>
</dbReference>
<dbReference type="InterPro" id="IPR001314">
    <property type="entry name" value="Peptidase_S1A"/>
</dbReference>
<dbReference type="PANTHER" id="PTHR24252:SF7">
    <property type="entry name" value="HYALIN"/>
    <property type="match status" value="1"/>
</dbReference>
<gene>
    <name evidence="2" type="ORF">GE061_002679</name>
</gene>
<dbReference type="SMART" id="SM00020">
    <property type="entry name" value="Tryp_SPc"/>
    <property type="match status" value="1"/>
</dbReference>
<dbReference type="InterPro" id="IPR001254">
    <property type="entry name" value="Trypsin_dom"/>
</dbReference>
<comment type="caution">
    <text evidence="2">The sequence shown here is derived from an EMBL/GenBank/DDBJ whole genome shotgun (WGS) entry which is preliminary data.</text>
</comment>
<accession>A0A6A4JG31</accession>
<dbReference type="PROSITE" id="PS50240">
    <property type="entry name" value="TRYPSIN_DOM"/>
    <property type="match status" value="1"/>
</dbReference>
<evidence type="ECO:0000313" key="2">
    <source>
        <dbReference type="EMBL" id="KAF6204338.1"/>
    </source>
</evidence>
<dbReference type="GO" id="GO:0006508">
    <property type="term" value="P:proteolysis"/>
    <property type="evidence" value="ECO:0007669"/>
    <property type="project" value="InterPro"/>
</dbReference>
<keyword evidence="3" id="KW-1185">Reference proteome</keyword>
<dbReference type="InterPro" id="IPR018114">
    <property type="entry name" value="TRYPSIN_HIS"/>
</dbReference>
<proteinExistence type="predicted"/>
<dbReference type="Gene3D" id="2.40.10.10">
    <property type="entry name" value="Trypsin-like serine proteases"/>
    <property type="match status" value="1"/>
</dbReference>
<evidence type="ECO:0000256" key="1">
    <source>
        <dbReference type="ARBA" id="ARBA00023157"/>
    </source>
</evidence>
<evidence type="ECO:0000313" key="3">
    <source>
        <dbReference type="Proteomes" id="UP000466442"/>
    </source>
</evidence>
<dbReference type="FunFam" id="2.40.10.10:FF:000068">
    <property type="entry name" value="transmembrane protease serine 2"/>
    <property type="match status" value="1"/>
</dbReference>
<keyword evidence="1" id="KW-1015">Disulfide bond</keyword>
<dbReference type="Pfam" id="PF00089">
    <property type="entry name" value="Trypsin"/>
    <property type="match status" value="1"/>
</dbReference>
<dbReference type="PANTHER" id="PTHR24252">
    <property type="entry name" value="ACROSIN-RELATED"/>
    <property type="match status" value="1"/>
</dbReference>